<evidence type="ECO:0000313" key="3">
    <source>
        <dbReference type="Proteomes" id="UP000198982"/>
    </source>
</evidence>
<proteinExistence type="predicted"/>
<dbReference type="PROSITE" id="PS51257">
    <property type="entry name" value="PROKAR_LIPOPROTEIN"/>
    <property type="match status" value="1"/>
</dbReference>
<dbReference type="InterPro" id="IPR009576">
    <property type="entry name" value="Biofilm_formation_YgiB"/>
</dbReference>
<reference evidence="3" key="1">
    <citation type="submission" date="2016-10" db="EMBL/GenBank/DDBJ databases">
        <authorList>
            <person name="Varghese N."/>
            <person name="Submissions S."/>
        </authorList>
    </citation>
    <scope>NUCLEOTIDE SEQUENCE [LARGE SCALE GENOMIC DNA]</scope>
    <source>
        <strain evidence="3">DSM 9751</strain>
    </source>
</reference>
<dbReference type="RefSeq" id="WP_092320732.1">
    <property type="nucleotide sequence ID" value="NZ_FNTJ01000003.1"/>
</dbReference>
<dbReference type="Pfam" id="PF06693">
    <property type="entry name" value="DUF1190"/>
    <property type="match status" value="1"/>
</dbReference>
<feature type="region of interest" description="Disordered" evidence="1">
    <location>
        <begin position="226"/>
        <end position="261"/>
    </location>
</feature>
<feature type="compositionally biased region" description="Low complexity" evidence="1">
    <location>
        <begin position="248"/>
        <end position="261"/>
    </location>
</feature>
<evidence type="ECO:0000256" key="1">
    <source>
        <dbReference type="SAM" id="MobiDB-lite"/>
    </source>
</evidence>
<protein>
    <submittedName>
        <fullName evidence="2">Uncharacterized conserved protein YgiB, involved in bioifilm formation, UPF0441/DUF1190 family</fullName>
    </submittedName>
</protein>
<name>A0A1H4ZNU7_9PSED</name>
<evidence type="ECO:0000313" key="2">
    <source>
        <dbReference type="EMBL" id="SED31647.1"/>
    </source>
</evidence>
<dbReference type="AlphaFoldDB" id="A0A1H4ZNU7"/>
<accession>A0A1H4ZNU7</accession>
<keyword evidence="3" id="KW-1185">Reference proteome</keyword>
<dbReference type="Proteomes" id="UP000198982">
    <property type="component" value="Unassembled WGS sequence"/>
</dbReference>
<feature type="compositionally biased region" description="Polar residues" evidence="1">
    <location>
        <begin position="226"/>
        <end position="246"/>
    </location>
</feature>
<gene>
    <name evidence="2" type="ORF">SAMN05216178_6753</name>
</gene>
<sequence length="261" mass="27093">MKRSSQLKLGMVTAIPLVLSACSQPNEPAEKMISGSVKNSYDSVQQCVDDKLPVDVCSDAYMAALAQHKKIAPAYKDEESCEADFVPDYCAVTSEGLFMPKLGGFEIAAQYSLPESQVAAMNGGSLAGVAAPVSAAAAGVASSNDGLLTGLLLGQMLGNGSARYYSEPIYVHRDSRGAFSRSTLSRQISAGKSFERSVQVTSGQRYTTASKPSITSALKRPTAISSKPVTVASTSSRGGFGSQSAARSGWGMSSGRSSFGG</sequence>
<dbReference type="EMBL" id="FNTJ01000003">
    <property type="protein sequence ID" value="SED31647.1"/>
    <property type="molecule type" value="Genomic_DNA"/>
</dbReference>
<organism evidence="2 3">
    <name type="scientific">Pseudomonas saponiphila</name>
    <dbReference type="NCBI Taxonomy" id="556534"/>
    <lineage>
        <taxon>Bacteria</taxon>
        <taxon>Pseudomonadati</taxon>
        <taxon>Pseudomonadota</taxon>
        <taxon>Gammaproteobacteria</taxon>
        <taxon>Pseudomonadales</taxon>
        <taxon>Pseudomonadaceae</taxon>
        <taxon>Pseudomonas</taxon>
    </lineage>
</organism>